<accession>A0ABS6BYK4</accession>
<dbReference type="InterPro" id="IPR044068">
    <property type="entry name" value="CB"/>
</dbReference>
<sequence>MKKTSDLLQTLSRYFDVYLPITKGLSINTIRSYQYAFQLLFEYIYSHKNLSPERVYFHDLEGETIEEFLAWLETKRNCSASTRNQRLAAISSFSKYALNKNFSSALIFNTTVLNIPQKKKPKKYPSYFKLEEVSILLKMPDTITDIEKRDRVLLSVLYASGARGQKLCDLTVNDIRFDSKTSLRLIGKGHKARTITIPDNCAKPLKNHLKRNKLDTEMQRSHHVFSSQTHEHMTISCVESIVKKYVSKANIEWPYLFLERHYSPHSFRHSIAVHMLESGIPLPVIKNFLGHSSIETTMIYATVSEDLVNKYLRNRDFLNETVVNDDGIDSSIKLTLLFLEKVMKMK</sequence>
<feature type="domain" description="Tyr recombinase" evidence="5">
    <location>
        <begin position="123"/>
        <end position="313"/>
    </location>
</feature>
<name>A0ABS6BYK4_9CLOT</name>
<evidence type="ECO:0000313" key="7">
    <source>
        <dbReference type="EMBL" id="MBU3161671.1"/>
    </source>
</evidence>
<comment type="function">
    <text evidence="1">Site-specific tyrosine recombinase, which acts by catalyzing the cutting and rejoining of the recombining DNA molecules.</text>
</comment>
<gene>
    <name evidence="7" type="ORF">KPL37_18410</name>
</gene>
<dbReference type="Proteomes" id="UP000776252">
    <property type="component" value="Unassembled WGS sequence"/>
</dbReference>
<evidence type="ECO:0000259" key="5">
    <source>
        <dbReference type="PROSITE" id="PS51898"/>
    </source>
</evidence>
<evidence type="ECO:0000259" key="6">
    <source>
        <dbReference type="PROSITE" id="PS51900"/>
    </source>
</evidence>
<comment type="caution">
    <text evidence="7">The sequence shown here is derived from an EMBL/GenBank/DDBJ whole genome shotgun (WGS) entry which is preliminary data.</text>
</comment>
<keyword evidence="8" id="KW-1185">Reference proteome</keyword>
<evidence type="ECO:0000313" key="8">
    <source>
        <dbReference type="Proteomes" id="UP000776252"/>
    </source>
</evidence>
<proteinExistence type="inferred from homology"/>
<keyword evidence="3 4" id="KW-0238">DNA-binding</keyword>
<dbReference type="EMBL" id="JAHLDV010000084">
    <property type="protein sequence ID" value="MBU3161671.1"/>
    <property type="molecule type" value="Genomic_DNA"/>
</dbReference>
<evidence type="ECO:0000256" key="1">
    <source>
        <dbReference type="ARBA" id="ARBA00003283"/>
    </source>
</evidence>
<dbReference type="PROSITE" id="PS51900">
    <property type="entry name" value="CB"/>
    <property type="match status" value="1"/>
</dbReference>
<dbReference type="Pfam" id="PF02899">
    <property type="entry name" value="Phage_int_SAM_1"/>
    <property type="match status" value="1"/>
</dbReference>
<dbReference type="RefSeq" id="WP_216151538.1">
    <property type="nucleotide sequence ID" value="NZ_JAHLDV010000084.1"/>
</dbReference>
<feature type="domain" description="Core-binding (CB)" evidence="6">
    <location>
        <begin position="2"/>
        <end position="98"/>
    </location>
</feature>
<dbReference type="Pfam" id="PF00589">
    <property type="entry name" value="Phage_integrase"/>
    <property type="match status" value="1"/>
</dbReference>
<comment type="similarity">
    <text evidence="2">Belongs to the 'phage' integrase family.</text>
</comment>
<evidence type="ECO:0000256" key="2">
    <source>
        <dbReference type="ARBA" id="ARBA00008857"/>
    </source>
</evidence>
<evidence type="ECO:0000256" key="3">
    <source>
        <dbReference type="ARBA" id="ARBA00023125"/>
    </source>
</evidence>
<organism evidence="7 8">
    <name type="scientific">Clostridium frigoris</name>
    <dbReference type="NCBI Taxonomy" id="205327"/>
    <lineage>
        <taxon>Bacteria</taxon>
        <taxon>Bacillati</taxon>
        <taxon>Bacillota</taxon>
        <taxon>Clostridia</taxon>
        <taxon>Eubacteriales</taxon>
        <taxon>Clostridiaceae</taxon>
        <taxon>Clostridium</taxon>
    </lineage>
</organism>
<dbReference type="PANTHER" id="PTHR30349:SF41">
    <property type="entry name" value="INTEGRASE_RECOMBINASE PROTEIN MJ0367-RELATED"/>
    <property type="match status" value="1"/>
</dbReference>
<protein>
    <submittedName>
        <fullName evidence="7">Site-specific integrase</fullName>
    </submittedName>
</protein>
<dbReference type="InterPro" id="IPR004107">
    <property type="entry name" value="Integrase_SAM-like_N"/>
</dbReference>
<dbReference type="PANTHER" id="PTHR30349">
    <property type="entry name" value="PHAGE INTEGRASE-RELATED"/>
    <property type="match status" value="1"/>
</dbReference>
<reference evidence="7 8" key="1">
    <citation type="submission" date="2021-06" db="EMBL/GenBank/DDBJ databases">
        <title>Clostridia strains as spoilage organisms.</title>
        <authorList>
            <person name="Wambui J."/>
            <person name="Stephan R."/>
            <person name="Stevens M.J.A."/>
        </authorList>
    </citation>
    <scope>NUCLEOTIDE SEQUENCE [LARGE SCALE GENOMIC DNA]</scope>
    <source>
        <strain evidence="7 8">DSM 14204</strain>
    </source>
</reference>
<dbReference type="InterPro" id="IPR050090">
    <property type="entry name" value="Tyrosine_recombinase_XerCD"/>
</dbReference>
<dbReference type="PROSITE" id="PS51898">
    <property type="entry name" value="TYR_RECOMBINASE"/>
    <property type="match status" value="1"/>
</dbReference>
<dbReference type="InterPro" id="IPR002104">
    <property type="entry name" value="Integrase_catalytic"/>
</dbReference>
<evidence type="ECO:0000256" key="4">
    <source>
        <dbReference type="PROSITE-ProRule" id="PRU01248"/>
    </source>
</evidence>